<gene>
    <name evidence="1" type="ORF">Tco_0951681</name>
</gene>
<evidence type="ECO:0000313" key="1">
    <source>
        <dbReference type="EMBL" id="GJT42966.1"/>
    </source>
</evidence>
<protein>
    <submittedName>
        <fullName evidence="1">Uncharacterized protein</fullName>
    </submittedName>
</protein>
<evidence type="ECO:0000313" key="2">
    <source>
        <dbReference type="Proteomes" id="UP001151760"/>
    </source>
</evidence>
<organism evidence="1 2">
    <name type="scientific">Tanacetum coccineum</name>
    <dbReference type="NCBI Taxonomy" id="301880"/>
    <lineage>
        <taxon>Eukaryota</taxon>
        <taxon>Viridiplantae</taxon>
        <taxon>Streptophyta</taxon>
        <taxon>Embryophyta</taxon>
        <taxon>Tracheophyta</taxon>
        <taxon>Spermatophyta</taxon>
        <taxon>Magnoliopsida</taxon>
        <taxon>eudicotyledons</taxon>
        <taxon>Gunneridae</taxon>
        <taxon>Pentapetalae</taxon>
        <taxon>asterids</taxon>
        <taxon>campanulids</taxon>
        <taxon>Asterales</taxon>
        <taxon>Asteraceae</taxon>
        <taxon>Asteroideae</taxon>
        <taxon>Anthemideae</taxon>
        <taxon>Anthemidinae</taxon>
        <taxon>Tanacetum</taxon>
    </lineage>
</organism>
<dbReference type="EMBL" id="BQNB010015690">
    <property type="protein sequence ID" value="GJT42966.1"/>
    <property type="molecule type" value="Genomic_DNA"/>
</dbReference>
<proteinExistence type="predicted"/>
<accession>A0ABQ5DUV2</accession>
<reference evidence="1" key="2">
    <citation type="submission" date="2022-01" db="EMBL/GenBank/DDBJ databases">
        <authorList>
            <person name="Yamashiro T."/>
            <person name="Shiraishi A."/>
            <person name="Satake H."/>
            <person name="Nakayama K."/>
        </authorList>
    </citation>
    <scope>NUCLEOTIDE SEQUENCE</scope>
</reference>
<name>A0ABQ5DUV2_9ASTR</name>
<keyword evidence="2" id="KW-1185">Reference proteome</keyword>
<comment type="caution">
    <text evidence="1">The sequence shown here is derived from an EMBL/GenBank/DDBJ whole genome shotgun (WGS) entry which is preliminary data.</text>
</comment>
<dbReference type="Proteomes" id="UP001151760">
    <property type="component" value="Unassembled WGS sequence"/>
</dbReference>
<reference evidence="1" key="1">
    <citation type="journal article" date="2022" name="Int. J. Mol. Sci.">
        <title>Draft Genome of Tanacetum Coccineum: Genomic Comparison of Closely Related Tanacetum-Family Plants.</title>
        <authorList>
            <person name="Yamashiro T."/>
            <person name="Shiraishi A."/>
            <person name="Nakayama K."/>
            <person name="Satake H."/>
        </authorList>
    </citation>
    <scope>NUCLEOTIDE SEQUENCE</scope>
</reference>
<sequence length="208" mass="23811">MINIEVPNDSVDKSSWESSAWKRHRIADVEKNFGLKPLLLGFSIPPTTECHTKHVTAAMSSLWCRYCVHISESHLRSLMILSIHPYFLCFFLKCRTAGQLRLAHKRDTNAASIGDNSRQTGKIAPQLNQFWNGRSCMDSGTDSISGCSWFELAKLYTPIREWMSSAQIHYAMLNIPQSTHDLINPFTVEDNDEVGRRSTITRFFEQDR</sequence>